<dbReference type="EMBL" id="MTYJ01000080">
    <property type="protein sequence ID" value="OQV15991.1"/>
    <property type="molecule type" value="Genomic_DNA"/>
</dbReference>
<dbReference type="Proteomes" id="UP000192578">
    <property type="component" value="Unassembled WGS sequence"/>
</dbReference>
<gene>
    <name evidence="1" type="ORF">BV898_09911</name>
</gene>
<organism evidence="1 2">
    <name type="scientific">Hypsibius exemplaris</name>
    <name type="common">Freshwater tardigrade</name>
    <dbReference type="NCBI Taxonomy" id="2072580"/>
    <lineage>
        <taxon>Eukaryota</taxon>
        <taxon>Metazoa</taxon>
        <taxon>Ecdysozoa</taxon>
        <taxon>Tardigrada</taxon>
        <taxon>Eutardigrada</taxon>
        <taxon>Parachela</taxon>
        <taxon>Hypsibioidea</taxon>
        <taxon>Hypsibiidae</taxon>
        <taxon>Hypsibius</taxon>
    </lineage>
</organism>
<evidence type="ECO:0000313" key="1">
    <source>
        <dbReference type="EMBL" id="OQV15991.1"/>
    </source>
</evidence>
<protein>
    <submittedName>
        <fullName evidence="1">Uncharacterized protein</fullName>
    </submittedName>
</protein>
<sequence length="70" mass="7901">MPMNGQYNLVMGCDYPPDVNEHFRRSGIDTHRPNIHDQAVMTAFNRIKQKDTEMASALSAEREGRALGPL</sequence>
<accession>A0A1W0WL92</accession>
<evidence type="ECO:0000313" key="2">
    <source>
        <dbReference type="Proteomes" id="UP000192578"/>
    </source>
</evidence>
<proteinExistence type="predicted"/>
<name>A0A1W0WL92_HYPEX</name>
<dbReference type="AlphaFoldDB" id="A0A1W0WL92"/>
<comment type="caution">
    <text evidence="1">The sequence shown here is derived from an EMBL/GenBank/DDBJ whole genome shotgun (WGS) entry which is preliminary data.</text>
</comment>
<reference evidence="2" key="1">
    <citation type="submission" date="2017-01" db="EMBL/GenBank/DDBJ databases">
        <title>Comparative genomics of anhydrobiosis in the tardigrade Hypsibius dujardini.</title>
        <authorList>
            <person name="Yoshida Y."/>
            <person name="Koutsovoulos G."/>
            <person name="Laetsch D."/>
            <person name="Stevens L."/>
            <person name="Kumar S."/>
            <person name="Horikawa D."/>
            <person name="Ishino K."/>
            <person name="Komine S."/>
            <person name="Tomita M."/>
            <person name="Blaxter M."/>
            <person name="Arakawa K."/>
        </authorList>
    </citation>
    <scope>NUCLEOTIDE SEQUENCE [LARGE SCALE GENOMIC DNA]</scope>
    <source>
        <strain evidence="2">Z151</strain>
    </source>
</reference>
<keyword evidence="2" id="KW-1185">Reference proteome</keyword>